<evidence type="ECO:0000256" key="2">
    <source>
        <dbReference type="ARBA" id="ARBA00002147"/>
    </source>
</evidence>
<evidence type="ECO:0000256" key="3">
    <source>
        <dbReference type="ARBA" id="ARBA00005081"/>
    </source>
</evidence>
<dbReference type="GO" id="GO:0047465">
    <property type="term" value="F:N-acylglucosamine-6-phosphate 2-epimerase activity"/>
    <property type="evidence" value="ECO:0007669"/>
    <property type="project" value="UniProtKB-EC"/>
</dbReference>
<dbReference type="Proteomes" id="UP000267249">
    <property type="component" value="Chromosome"/>
</dbReference>
<evidence type="ECO:0000313" key="9">
    <source>
        <dbReference type="Proteomes" id="UP000267249"/>
    </source>
</evidence>
<accession>A0AAN1QMJ2</accession>
<dbReference type="EMBL" id="CP030139">
    <property type="protein sequence ID" value="AZB71941.1"/>
    <property type="molecule type" value="Genomic_DNA"/>
</dbReference>
<dbReference type="GO" id="GO:0006053">
    <property type="term" value="P:N-acetylmannosamine catabolic process"/>
    <property type="evidence" value="ECO:0007669"/>
    <property type="project" value="TreeGrafter"/>
</dbReference>
<name>A0AAN1QMJ2_SYNEL</name>
<dbReference type="NCBIfam" id="NF002231">
    <property type="entry name" value="PRK01130.1"/>
    <property type="match status" value="1"/>
</dbReference>
<dbReference type="GO" id="GO:0019262">
    <property type="term" value="P:N-acetylneuraminate catabolic process"/>
    <property type="evidence" value="ECO:0007669"/>
    <property type="project" value="UniProtKB-UniRule"/>
</dbReference>
<evidence type="ECO:0000256" key="1">
    <source>
        <dbReference type="ARBA" id="ARBA00000056"/>
    </source>
</evidence>
<dbReference type="RefSeq" id="WP_208675671.1">
    <property type="nucleotide sequence ID" value="NZ_CP030139.2"/>
</dbReference>
<dbReference type="SUPFAM" id="SSF51366">
    <property type="entry name" value="Ribulose-phoshate binding barrel"/>
    <property type="match status" value="1"/>
</dbReference>
<organism evidence="8 9">
    <name type="scientific">Synechococcus elongatus PCC 11801</name>
    <dbReference type="NCBI Taxonomy" id="2219813"/>
    <lineage>
        <taxon>Bacteria</taxon>
        <taxon>Bacillati</taxon>
        <taxon>Cyanobacteriota</taxon>
        <taxon>Cyanophyceae</taxon>
        <taxon>Synechococcales</taxon>
        <taxon>Synechococcaceae</taxon>
        <taxon>Synechococcus</taxon>
    </lineage>
</organism>
<reference evidence="8 9" key="1">
    <citation type="journal article" date="2018" name="Sci. Rep.">
        <title>Genome Features and Biochemical Characteristics of a Robust, Fast Growing and Naturally Transformable Cyanobacterium Synechococcus elongatus PCC 11801 Isolated from India.</title>
        <authorList>
            <person name="Jaiswal D."/>
            <person name="Sengupta A."/>
            <person name="Sohoni S."/>
            <person name="Sengupta S."/>
            <person name="Phadnavis A.G."/>
            <person name="Pakrasi H.B."/>
            <person name="Wangikar P.P."/>
        </authorList>
    </citation>
    <scope>NUCLEOTIDE SEQUENCE [LARGE SCALE GENOMIC DNA]</scope>
    <source>
        <strain evidence="8 9">PCC 11801</strain>
    </source>
</reference>
<comment type="pathway">
    <text evidence="3 7">Amino-sugar metabolism; N-acetylneuraminate degradation; D-fructose 6-phosphate from N-acetylneuraminate: step 3/5.</text>
</comment>
<dbReference type="PANTHER" id="PTHR36204:SF1">
    <property type="entry name" value="N-ACETYLMANNOSAMINE-6-PHOSPHATE 2-EPIMERASE-RELATED"/>
    <property type="match status" value="1"/>
</dbReference>
<keyword evidence="6 7" id="KW-0119">Carbohydrate metabolism</keyword>
<evidence type="ECO:0000313" key="8">
    <source>
        <dbReference type="EMBL" id="AZB71941.1"/>
    </source>
</evidence>
<evidence type="ECO:0000256" key="6">
    <source>
        <dbReference type="ARBA" id="ARBA00023277"/>
    </source>
</evidence>
<dbReference type="Gene3D" id="3.20.20.70">
    <property type="entry name" value="Aldolase class I"/>
    <property type="match status" value="1"/>
</dbReference>
<comment type="similarity">
    <text evidence="4 7">Belongs to the NanE family.</text>
</comment>
<dbReference type="GO" id="GO:0005829">
    <property type="term" value="C:cytosol"/>
    <property type="evidence" value="ECO:0007669"/>
    <property type="project" value="TreeGrafter"/>
</dbReference>
<comment type="catalytic activity">
    <reaction evidence="1 7">
        <text>an N-acyl-D-glucosamine 6-phosphate = an N-acyl-D-mannosamine 6-phosphate</text>
        <dbReference type="Rhea" id="RHEA:23932"/>
        <dbReference type="ChEBI" id="CHEBI:57599"/>
        <dbReference type="ChEBI" id="CHEBI:57666"/>
        <dbReference type="EC" id="5.1.3.9"/>
    </reaction>
</comment>
<dbReference type="InterPro" id="IPR007260">
    <property type="entry name" value="NanE"/>
</dbReference>
<dbReference type="InterPro" id="IPR013785">
    <property type="entry name" value="Aldolase_TIM"/>
</dbReference>
<evidence type="ECO:0000256" key="7">
    <source>
        <dbReference type="HAMAP-Rule" id="MF_01235"/>
    </source>
</evidence>
<evidence type="ECO:0000256" key="5">
    <source>
        <dbReference type="ARBA" id="ARBA00023235"/>
    </source>
</evidence>
<dbReference type="Pfam" id="PF04131">
    <property type="entry name" value="NanE"/>
    <property type="match status" value="1"/>
</dbReference>
<dbReference type="AlphaFoldDB" id="A0AAN1QMJ2"/>
<dbReference type="InterPro" id="IPR011060">
    <property type="entry name" value="RibuloseP-bd_barrel"/>
</dbReference>
<protein>
    <recommendedName>
        <fullName evidence="7">Putative N-acetylmannosamine-6-phosphate 2-epimerase</fullName>
        <ecNumber evidence="7">5.1.3.9</ecNumber>
    </recommendedName>
    <alternativeName>
        <fullName evidence="7">ManNAc-6-P epimerase</fullName>
    </alternativeName>
</protein>
<dbReference type="EC" id="5.1.3.9" evidence="7"/>
<comment type="function">
    <text evidence="2 7">Converts N-acetylmannosamine-6-phosphate (ManNAc-6-P) to N-acetylglucosamine-6-phosphate (GlcNAc-6-P).</text>
</comment>
<dbReference type="GO" id="GO:0005975">
    <property type="term" value="P:carbohydrate metabolic process"/>
    <property type="evidence" value="ECO:0007669"/>
    <property type="project" value="UniProtKB-UniRule"/>
</dbReference>
<keyword evidence="5 7" id="KW-0413">Isomerase</keyword>
<evidence type="ECO:0000256" key="4">
    <source>
        <dbReference type="ARBA" id="ARBA00007439"/>
    </source>
</evidence>
<gene>
    <name evidence="7" type="primary">nanE</name>
    <name evidence="8" type="ORF">DOP62_03630</name>
</gene>
<dbReference type="CDD" id="cd04729">
    <property type="entry name" value="NanE"/>
    <property type="match status" value="1"/>
</dbReference>
<dbReference type="PANTHER" id="PTHR36204">
    <property type="entry name" value="N-ACETYLMANNOSAMINE-6-PHOSPHATE 2-EPIMERASE-RELATED"/>
    <property type="match status" value="1"/>
</dbReference>
<dbReference type="HAMAP" id="MF_01235">
    <property type="entry name" value="ManNAc6P_epimer"/>
    <property type="match status" value="1"/>
</dbReference>
<sequence>MDRQQQLRSLQGGLIVSCQAPADSPLHQPEIIAAIAAAAVQRGAIGIRLDTPEHVRAVRDRLPDTPIIGLWKRTFPESPVYITPRYAEAEAIAAAGADIIALDCTLRPRPDGEDFRQIIPRIQQELGRLVMADVDTMEAAIAAAEAGADLIGTTLYGYTEATQGQTPPGWDLLAAAVQQLPNTPMICEGGIASAQAARQACDRGAFAVVVGTAITGIDLQVQAYVAALNARL</sequence>
<proteinExistence type="inferred from homology"/>